<evidence type="ECO:0000313" key="14">
    <source>
        <dbReference type="Proteomes" id="UP001296967"/>
    </source>
</evidence>
<evidence type="ECO:0000313" key="13">
    <source>
        <dbReference type="EMBL" id="MBK5929056.1"/>
    </source>
</evidence>
<keyword evidence="8 11" id="KW-0472">Membrane</keyword>
<comment type="subcellular location">
    <subcellularLocation>
        <location evidence="1">Cell inner membrane</location>
        <topology evidence="1">Single-pass membrane protein</topology>
    </subcellularLocation>
</comment>
<reference evidence="13" key="1">
    <citation type="submission" date="2017-05" db="EMBL/GenBank/DDBJ databases">
        <authorList>
            <person name="Imhoff J.F."/>
            <person name="Rahn T."/>
            <person name="Kuenzel S."/>
            <person name="Neulinger S.C."/>
        </authorList>
    </citation>
    <scope>NUCLEOTIDE SEQUENCE</scope>
    <source>
        <strain evidence="13">DSM 4395</strain>
    </source>
</reference>
<dbReference type="InterPro" id="IPR045584">
    <property type="entry name" value="Pilin-like"/>
</dbReference>
<evidence type="ECO:0000256" key="6">
    <source>
        <dbReference type="ARBA" id="ARBA00022692"/>
    </source>
</evidence>
<dbReference type="Gene3D" id="3.55.40.10">
    <property type="entry name" value="minor pseudopilin epsh domain"/>
    <property type="match status" value="1"/>
</dbReference>
<organism evidence="13 14">
    <name type="scientific">Halochromatium salexigens</name>
    <name type="common">Chromatium salexigens</name>
    <dbReference type="NCBI Taxonomy" id="49447"/>
    <lineage>
        <taxon>Bacteria</taxon>
        <taxon>Pseudomonadati</taxon>
        <taxon>Pseudomonadota</taxon>
        <taxon>Gammaproteobacteria</taxon>
        <taxon>Chromatiales</taxon>
        <taxon>Chromatiaceae</taxon>
        <taxon>Halochromatium</taxon>
    </lineage>
</organism>
<evidence type="ECO:0000256" key="1">
    <source>
        <dbReference type="ARBA" id="ARBA00004377"/>
    </source>
</evidence>
<gene>
    <name evidence="13" type="ORF">CCR82_00495</name>
</gene>
<comment type="similarity">
    <text evidence="9">Belongs to the GSP H family.</text>
</comment>
<keyword evidence="3" id="KW-1003">Cell membrane</keyword>
<reference evidence="13" key="2">
    <citation type="journal article" date="2020" name="Microorganisms">
        <title>Osmotic Adaptation and Compatible Solute Biosynthesis of Phototrophic Bacteria as Revealed from Genome Analyses.</title>
        <authorList>
            <person name="Imhoff J.F."/>
            <person name="Rahn T."/>
            <person name="Kunzel S."/>
            <person name="Keller A."/>
            <person name="Neulinger S.C."/>
        </authorList>
    </citation>
    <scope>NUCLEOTIDE SEQUENCE</scope>
    <source>
        <strain evidence="13">DSM 4395</strain>
    </source>
</reference>
<dbReference type="EMBL" id="NHSF01000005">
    <property type="protein sequence ID" value="MBK5929056.1"/>
    <property type="molecule type" value="Genomic_DNA"/>
</dbReference>
<sequence>MDEVMLVTRGRQRNRLRRRRRAGGVGCTGRERAGLSLIELLITMSLLAILLAIGIPSFQGSQERARLRNSAEAVYSLLQFARSEAIKQYRDLFVVVSTGEAGPAGDGWCLAIANDRDCDCSVVGACQYGGGADRQVHSLTSEGFPGVALASNRTSYRFERKLGKCSSAGTLRLTGADSSSITIKVAPLGRVKLCSDDLLGLPEC</sequence>
<comment type="caution">
    <text evidence="13">The sequence shown here is derived from an EMBL/GenBank/DDBJ whole genome shotgun (WGS) entry which is preliminary data.</text>
</comment>
<dbReference type="Pfam" id="PF12019">
    <property type="entry name" value="GspH"/>
    <property type="match status" value="1"/>
</dbReference>
<keyword evidence="14" id="KW-1185">Reference proteome</keyword>
<dbReference type="InterPro" id="IPR012902">
    <property type="entry name" value="N_methyl_site"/>
</dbReference>
<name>A0AAJ0XE38_HALSE</name>
<keyword evidence="5" id="KW-0997">Cell inner membrane</keyword>
<evidence type="ECO:0000259" key="12">
    <source>
        <dbReference type="Pfam" id="PF12019"/>
    </source>
</evidence>
<dbReference type="GO" id="GO:0005886">
    <property type="term" value="C:plasma membrane"/>
    <property type="evidence" value="ECO:0007669"/>
    <property type="project" value="UniProtKB-SubCell"/>
</dbReference>
<keyword evidence="7 11" id="KW-1133">Transmembrane helix</keyword>
<dbReference type="GO" id="GO:0015627">
    <property type="term" value="C:type II protein secretion system complex"/>
    <property type="evidence" value="ECO:0007669"/>
    <property type="project" value="InterPro"/>
</dbReference>
<evidence type="ECO:0000256" key="9">
    <source>
        <dbReference type="ARBA" id="ARBA00025772"/>
    </source>
</evidence>
<dbReference type="NCBIfam" id="TIGR02532">
    <property type="entry name" value="IV_pilin_GFxxxE"/>
    <property type="match status" value="1"/>
</dbReference>
<evidence type="ECO:0000256" key="10">
    <source>
        <dbReference type="ARBA" id="ARBA00030775"/>
    </source>
</evidence>
<dbReference type="InterPro" id="IPR022346">
    <property type="entry name" value="T2SS_GspH"/>
</dbReference>
<evidence type="ECO:0000256" key="4">
    <source>
        <dbReference type="ARBA" id="ARBA00022481"/>
    </source>
</evidence>
<dbReference type="SUPFAM" id="SSF54523">
    <property type="entry name" value="Pili subunits"/>
    <property type="match status" value="1"/>
</dbReference>
<evidence type="ECO:0000256" key="11">
    <source>
        <dbReference type="SAM" id="Phobius"/>
    </source>
</evidence>
<dbReference type="PROSITE" id="PS00409">
    <property type="entry name" value="PROKAR_NTER_METHYL"/>
    <property type="match status" value="1"/>
</dbReference>
<dbReference type="GO" id="GO:0015628">
    <property type="term" value="P:protein secretion by the type II secretion system"/>
    <property type="evidence" value="ECO:0007669"/>
    <property type="project" value="InterPro"/>
</dbReference>
<evidence type="ECO:0000256" key="7">
    <source>
        <dbReference type="ARBA" id="ARBA00022989"/>
    </source>
</evidence>
<feature type="domain" description="General secretion pathway GspH" evidence="12">
    <location>
        <begin position="71"/>
        <end position="189"/>
    </location>
</feature>
<evidence type="ECO:0000256" key="8">
    <source>
        <dbReference type="ARBA" id="ARBA00023136"/>
    </source>
</evidence>
<evidence type="ECO:0000256" key="5">
    <source>
        <dbReference type="ARBA" id="ARBA00022519"/>
    </source>
</evidence>
<evidence type="ECO:0000256" key="3">
    <source>
        <dbReference type="ARBA" id="ARBA00022475"/>
    </source>
</evidence>
<protein>
    <recommendedName>
        <fullName evidence="2">Type II secretion system protein H</fullName>
    </recommendedName>
    <alternativeName>
        <fullName evidence="10">General secretion pathway protein H</fullName>
    </alternativeName>
</protein>
<dbReference type="Proteomes" id="UP001296967">
    <property type="component" value="Unassembled WGS sequence"/>
</dbReference>
<accession>A0AAJ0XE38</accession>
<keyword evidence="4" id="KW-0488">Methylation</keyword>
<dbReference type="Pfam" id="PF07963">
    <property type="entry name" value="N_methyl"/>
    <property type="match status" value="1"/>
</dbReference>
<feature type="transmembrane region" description="Helical" evidence="11">
    <location>
        <begin position="40"/>
        <end position="58"/>
    </location>
</feature>
<dbReference type="AlphaFoldDB" id="A0AAJ0XE38"/>
<keyword evidence="6 11" id="KW-0812">Transmembrane</keyword>
<evidence type="ECO:0000256" key="2">
    <source>
        <dbReference type="ARBA" id="ARBA00021549"/>
    </source>
</evidence>
<proteinExistence type="inferred from homology"/>